<evidence type="ECO:0000313" key="12">
    <source>
        <dbReference type="EMBL" id="MTW10792.1"/>
    </source>
</evidence>
<evidence type="ECO:0000259" key="11">
    <source>
        <dbReference type="Pfam" id="PF13609"/>
    </source>
</evidence>
<dbReference type="GO" id="GO:0034220">
    <property type="term" value="P:monoatomic ion transmembrane transport"/>
    <property type="evidence" value="ECO:0007669"/>
    <property type="project" value="InterPro"/>
</dbReference>
<organism evidence="12 13">
    <name type="scientific">Massilia eburnea</name>
    <dbReference type="NCBI Taxonomy" id="1776165"/>
    <lineage>
        <taxon>Bacteria</taxon>
        <taxon>Pseudomonadati</taxon>
        <taxon>Pseudomonadota</taxon>
        <taxon>Betaproteobacteria</taxon>
        <taxon>Burkholderiales</taxon>
        <taxon>Oxalobacteraceae</taxon>
        <taxon>Telluria group</taxon>
        <taxon>Massilia</taxon>
    </lineage>
</organism>
<evidence type="ECO:0000256" key="2">
    <source>
        <dbReference type="ARBA" id="ARBA00011233"/>
    </source>
</evidence>
<evidence type="ECO:0000313" key="13">
    <source>
        <dbReference type="Proteomes" id="UP000472320"/>
    </source>
</evidence>
<evidence type="ECO:0000256" key="5">
    <source>
        <dbReference type="ARBA" id="ARBA00022692"/>
    </source>
</evidence>
<dbReference type="Gene3D" id="2.40.160.10">
    <property type="entry name" value="Porin"/>
    <property type="match status" value="1"/>
</dbReference>
<dbReference type="InterPro" id="IPR033900">
    <property type="entry name" value="Gram_neg_porin_domain"/>
</dbReference>
<keyword evidence="9" id="KW-0472">Membrane</keyword>
<dbReference type="EMBL" id="WNKX01000005">
    <property type="protein sequence ID" value="MTW10792.1"/>
    <property type="molecule type" value="Genomic_DNA"/>
</dbReference>
<evidence type="ECO:0000256" key="6">
    <source>
        <dbReference type="ARBA" id="ARBA00022729"/>
    </source>
</evidence>
<dbReference type="SUPFAM" id="SSF56935">
    <property type="entry name" value="Porins"/>
    <property type="match status" value="1"/>
</dbReference>
<comment type="subunit">
    <text evidence="2">Homotrimer.</text>
</comment>
<dbReference type="Proteomes" id="UP000472320">
    <property type="component" value="Unassembled WGS sequence"/>
</dbReference>
<keyword evidence="13" id="KW-1185">Reference proteome</keyword>
<reference evidence="12 13" key="1">
    <citation type="submission" date="2019-11" db="EMBL/GenBank/DDBJ databases">
        <title>Type strains purchased from KCTC, JCM and DSMZ.</title>
        <authorList>
            <person name="Lu H."/>
        </authorList>
    </citation>
    <scope>NUCLEOTIDE SEQUENCE [LARGE SCALE GENOMIC DNA]</scope>
    <source>
        <strain evidence="12 13">JCM 31587</strain>
    </source>
</reference>
<dbReference type="GO" id="GO:0015288">
    <property type="term" value="F:porin activity"/>
    <property type="evidence" value="ECO:0007669"/>
    <property type="project" value="UniProtKB-KW"/>
</dbReference>
<name>A0A6L6QEI9_9BURK</name>
<dbReference type="CDD" id="cd00342">
    <property type="entry name" value="gram_neg_porins"/>
    <property type="match status" value="1"/>
</dbReference>
<dbReference type="InterPro" id="IPR002299">
    <property type="entry name" value="Porin_Neis"/>
</dbReference>
<gene>
    <name evidence="12" type="ORF">GM658_09260</name>
</gene>
<dbReference type="PRINTS" id="PR00184">
    <property type="entry name" value="NEISSPPORIN"/>
</dbReference>
<protein>
    <submittedName>
        <fullName evidence="12">Porin</fullName>
    </submittedName>
</protein>
<feature type="domain" description="Porin" evidence="11">
    <location>
        <begin position="5"/>
        <end position="325"/>
    </location>
</feature>
<dbReference type="InterPro" id="IPR001702">
    <property type="entry name" value="Porin_Gram-ve"/>
</dbReference>
<evidence type="ECO:0000256" key="3">
    <source>
        <dbReference type="ARBA" id="ARBA00022448"/>
    </source>
</evidence>
<dbReference type="InterPro" id="IPR023614">
    <property type="entry name" value="Porin_dom_sf"/>
</dbReference>
<evidence type="ECO:0000256" key="10">
    <source>
        <dbReference type="ARBA" id="ARBA00023237"/>
    </source>
</evidence>
<accession>A0A6L6QEI9</accession>
<dbReference type="OrthoDB" id="5289162at2"/>
<keyword evidence="8" id="KW-0626">Porin</keyword>
<evidence type="ECO:0000256" key="1">
    <source>
        <dbReference type="ARBA" id="ARBA00004571"/>
    </source>
</evidence>
<evidence type="ECO:0000256" key="4">
    <source>
        <dbReference type="ARBA" id="ARBA00022452"/>
    </source>
</evidence>
<dbReference type="PANTHER" id="PTHR34501:SF9">
    <property type="entry name" value="MAJOR OUTER MEMBRANE PROTEIN P.IA"/>
    <property type="match status" value="1"/>
</dbReference>
<keyword evidence="5" id="KW-0812">Transmembrane</keyword>
<dbReference type="AlphaFoldDB" id="A0A6L6QEI9"/>
<evidence type="ECO:0000256" key="7">
    <source>
        <dbReference type="ARBA" id="ARBA00023065"/>
    </source>
</evidence>
<evidence type="ECO:0000256" key="8">
    <source>
        <dbReference type="ARBA" id="ARBA00023114"/>
    </source>
</evidence>
<comment type="caution">
    <text evidence="12">The sequence shown here is derived from an EMBL/GenBank/DDBJ whole genome shotgun (WGS) entry which is preliminary data.</text>
</comment>
<keyword evidence="4" id="KW-1134">Transmembrane beta strand</keyword>
<proteinExistence type="predicted"/>
<keyword evidence="3" id="KW-0813">Transport</keyword>
<dbReference type="PANTHER" id="PTHR34501">
    <property type="entry name" value="PROTEIN YDDL-RELATED"/>
    <property type="match status" value="1"/>
</dbReference>
<dbReference type="GO" id="GO:0046930">
    <property type="term" value="C:pore complex"/>
    <property type="evidence" value="ECO:0007669"/>
    <property type="project" value="UniProtKB-KW"/>
</dbReference>
<dbReference type="GO" id="GO:0009279">
    <property type="term" value="C:cell outer membrane"/>
    <property type="evidence" value="ECO:0007669"/>
    <property type="project" value="UniProtKB-SubCell"/>
</dbReference>
<evidence type="ECO:0000256" key="9">
    <source>
        <dbReference type="ARBA" id="ARBA00023136"/>
    </source>
</evidence>
<dbReference type="PRINTS" id="PR00182">
    <property type="entry name" value="ECOLNEIPORIN"/>
</dbReference>
<dbReference type="Pfam" id="PF13609">
    <property type="entry name" value="Porin_4"/>
    <property type="match status" value="1"/>
</dbReference>
<sequence length="352" mass="36434">MIIGGFAAQAQAQSNVTIYGIADAGIVAERGGAAGNVTKVTSGVGSASRLGFKGVEDLGNGLSALFTIESGVKIDTGDQDTAGVFAQRQAFVGLKSKEAGQITLGRQYTMLYNALSQVADPFGAGYAGSAKNLFPTGGVNTRLSNAIVYNSPVFEGFSVDALYGMGEQAGDTTAGRQFGLGVNYSNGPLNVRLVHNNKNNDVAAVGVTPAVRKDLAKNTLLAANYDFGVAKAYFGYERDKGAGSAPLPVANAFGYAVAPKSSADSDEWLLGVGVPMGGGTLVASFIKKNDKQNDQDANQYAIGYLYALSKRTTLYTAIAKIKNKNGAGYTVGNNTEPGSGDKAFDLGIRHAF</sequence>
<keyword evidence="7" id="KW-0406">Ion transport</keyword>
<dbReference type="InterPro" id="IPR050298">
    <property type="entry name" value="Gram-neg_bact_OMP"/>
</dbReference>
<keyword evidence="10" id="KW-0998">Cell outer membrane</keyword>
<comment type="subcellular location">
    <subcellularLocation>
        <location evidence="1">Cell outer membrane</location>
        <topology evidence="1">Multi-pass membrane protein</topology>
    </subcellularLocation>
</comment>
<keyword evidence="6" id="KW-0732">Signal</keyword>